<sequence length="69" mass="7862">MKKIFQVFFFGLFFFLGSAGVFVQAHGILLFYTLMGYFESANLLAASYKQSYPSDPFNLCFCIGHIPFL</sequence>
<proteinExistence type="predicted"/>
<organism evidence="1 2">
    <name type="scientific">Leptospira santarosai</name>
    <dbReference type="NCBI Taxonomy" id="28183"/>
    <lineage>
        <taxon>Bacteria</taxon>
        <taxon>Pseudomonadati</taxon>
        <taxon>Spirochaetota</taxon>
        <taxon>Spirochaetia</taxon>
        <taxon>Leptospirales</taxon>
        <taxon>Leptospiraceae</taxon>
        <taxon>Leptospira</taxon>
    </lineage>
</organism>
<dbReference type="EMBL" id="CP027843">
    <property type="protein sequence ID" value="AVQ11154.1"/>
    <property type="molecule type" value="Genomic_DNA"/>
</dbReference>
<evidence type="ECO:0000313" key="1">
    <source>
        <dbReference type="EMBL" id="AVQ11154.1"/>
    </source>
</evidence>
<gene>
    <name evidence="1" type="ORF">XB16_0819</name>
</gene>
<accession>A0A2P1QQI9</accession>
<name>A0A2P1QQI9_9LEPT</name>
<reference evidence="1 2" key="1">
    <citation type="journal article" date="2015" name="Genome Announc.">
        <title>Draft Genome Sequences of Leptospira santarosai Strains U160, U164, and U233, Isolated from Asymptomatic Cattle.</title>
        <authorList>
            <person name="Kremer F.S."/>
            <person name="Eslabao M.R."/>
            <person name="Provisor M."/>
            <person name="Woloski R.D."/>
            <person name="Ramires O.V."/>
            <person name="Moreno L.Z."/>
            <person name="Moreno A.M."/>
            <person name="Hamond C."/>
            <person name="Lilenbaum W."/>
            <person name="Dellagostin O.A."/>
        </authorList>
    </citation>
    <scope>NUCLEOTIDE SEQUENCE [LARGE SCALE GENOMIC DNA]</scope>
    <source>
        <strain evidence="1 2">U160</strain>
    </source>
</reference>
<dbReference type="AlphaFoldDB" id="A0A2P1QQI9"/>
<protein>
    <submittedName>
        <fullName evidence="1">Uncharacterized protein</fullName>
    </submittedName>
</protein>
<dbReference type="Proteomes" id="UP000033961">
    <property type="component" value="Chromosome I"/>
</dbReference>
<evidence type="ECO:0000313" key="2">
    <source>
        <dbReference type="Proteomes" id="UP000033961"/>
    </source>
</evidence>